<feature type="region of interest" description="Disordered" evidence="7">
    <location>
        <begin position="71"/>
        <end position="99"/>
    </location>
</feature>
<dbReference type="PANTHER" id="PTHR33869">
    <property type="entry name" value="CLAVATA3/ESR (CLE)-RELATED PROTEIN 3"/>
    <property type="match status" value="1"/>
</dbReference>
<evidence type="ECO:0000256" key="7">
    <source>
        <dbReference type="SAM" id="MobiDB-lite"/>
    </source>
</evidence>
<dbReference type="AlphaFoldDB" id="A0ABC8ZJY7"/>
<evidence type="ECO:0000256" key="1">
    <source>
        <dbReference type="ARBA" id="ARBA00004613"/>
    </source>
</evidence>
<evidence type="ECO:0000256" key="3">
    <source>
        <dbReference type="ARBA" id="ARBA00022525"/>
    </source>
</evidence>
<accession>A0ABC8ZJY7</accession>
<keyword evidence="4 8" id="KW-0732">Signal</keyword>
<organism evidence="9 10">
    <name type="scientific">Urochloa decumbens</name>
    <dbReference type="NCBI Taxonomy" id="240449"/>
    <lineage>
        <taxon>Eukaryota</taxon>
        <taxon>Viridiplantae</taxon>
        <taxon>Streptophyta</taxon>
        <taxon>Embryophyta</taxon>
        <taxon>Tracheophyta</taxon>
        <taxon>Spermatophyta</taxon>
        <taxon>Magnoliopsida</taxon>
        <taxon>Liliopsida</taxon>
        <taxon>Poales</taxon>
        <taxon>Poaceae</taxon>
        <taxon>PACMAD clade</taxon>
        <taxon>Panicoideae</taxon>
        <taxon>Panicodae</taxon>
        <taxon>Paniceae</taxon>
        <taxon>Melinidinae</taxon>
        <taxon>Urochloa</taxon>
    </lineage>
</organism>
<comment type="similarity">
    <text evidence="2">Belongs to the CLV3/ESR signal peptide family.</text>
</comment>
<dbReference type="EMBL" id="OZ075129">
    <property type="protein sequence ID" value="CAL4962133.1"/>
    <property type="molecule type" value="Genomic_DNA"/>
</dbReference>
<evidence type="ECO:0000313" key="9">
    <source>
        <dbReference type="EMBL" id="CAL4962133.1"/>
    </source>
</evidence>
<dbReference type="PANTHER" id="PTHR33869:SF29">
    <property type="match status" value="1"/>
</dbReference>
<keyword evidence="10" id="KW-1185">Reference proteome</keyword>
<reference evidence="9" key="1">
    <citation type="submission" date="2024-10" db="EMBL/GenBank/DDBJ databases">
        <authorList>
            <person name="Ryan C."/>
        </authorList>
    </citation>
    <scope>NUCLEOTIDE SEQUENCE [LARGE SCALE GENOMIC DNA]</scope>
</reference>
<gene>
    <name evidence="9" type="ORF">URODEC1_LOCUS45440</name>
</gene>
<proteinExistence type="inferred from homology"/>
<feature type="chain" id="PRO_5044766287" evidence="8">
    <location>
        <begin position="31"/>
        <end position="99"/>
    </location>
</feature>
<feature type="signal peptide" evidence="8">
    <location>
        <begin position="1"/>
        <end position="30"/>
    </location>
</feature>
<evidence type="ECO:0000256" key="6">
    <source>
        <dbReference type="ARBA" id="ARBA00023278"/>
    </source>
</evidence>
<dbReference type="Proteomes" id="UP001497457">
    <property type="component" value="Chromosome 19rd"/>
</dbReference>
<keyword evidence="3" id="KW-0964">Secreted</keyword>
<evidence type="ECO:0000256" key="2">
    <source>
        <dbReference type="ARBA" id="ARBA00005416"/>
    </source>
</evidence>
<evidence type="ECO:0000256" key="5">
    <source>
        <dbReference type="ARBA" id="ARBA00023180"/>
    </source>
</evidence>
<evidence type="ECO:0000313" key="10">
    <source>
        <dbReference type="Proteomes" id="UP001497457"/>
    </source>
</evidence>
<dbReference type="InterPro" id="IPR039616">
    <property type="entry name" value="CLE1-4"/>
</dbReference>
<evidence type="ECO:0000256" key="8">
    <source>
        <dbReference type="SAM" id="SignalP"/>
    </source>
</evidence>
<keyword evidence="6" id="KW-0379">Hydroxylation</keyword>
<sequence length="99" mass="9787">MARQFISVAVTSALLLAAVVVSICSPGADAARRLGTGRQEDEAAVAVAALATTGHLQAQVEMAGVVQVSGDEKAAAAGGDGSVAESKRLSPGGPDPQHH</sequence>
<keyword evidence="5" id="KW-0325">Glycoprotein</keyword>
<evidence type="ECO:0000256" key="4">
    <source>
        <dbReference type="ARBA" id="ARBA00022729"/>
    </source>
</evidence>
<comment type="subcellular location">
    <subcellularLocation>
        <location evidence="1">Secreted</location>
    </subcellularLocation>
</comment>
<name>A0ABC8ZJY7_9POAL</name>
<dbReference type="GO" id="GO:0005576">
    <property type="term" value="C:extracellular region"/>
    <property type="evidence" value="ECO:0007669"/>
    <property type="project" value="UniProtKB-SubCell"/>
</dbReference>
<protein>
    <submittedName>
        <fullName evidence="9">Uncharacterized protein</fullName>
    </submittedName>
</protein>